<evidence type="ECO:0000313" key="2">
    <source>
        <dbReference type="Proteomes" id="UP000318313"/>
    </source>
</evidence>
<dbReference type="Proteomes" id="UP000318313">
    <property type="component" value="Chromosome"/>
</dbReference>
<proteinExistence type="predicted"/>
<dbReference type="AlphaFoldDB" id="A0A518I8S4"/>
<organism evidence="1 2">
    <name type="scientific">Gimesia fumaroli</name>
    <dbReference type="NCBI Taxonomy" id="2527976"/>
    <lineage>
        <taxon>Bacteria</taxon>
        <taxon>Pseudomonadati</taxon>
        <taxon>Planctomycetota</taxon>
        <taxon>Planctomycetia</taxon>
        <taxon>Planctomycetales</taxon>
        <taxon>Planctomycetaceae</taxon>
        <taxon>Gimesia</taxon>
    </lineage>
</organism>
<sequence length="671" mass="69042">MSASSPPLIVVRVASTFPSRSTVAPAPSVIGSTLIVMVVSAITSPVSASRKLSPEFSTTSAPVDSTVTPALIVRSSPGPAASVEVSVTVPAAVTLLATVSGLAAEAITCPAPASTPIRPSTVPISRAPVLLRTMLPSGEEAATLPTAKSMSEAPAAPIPKAARNATSPAVTKAASLTLLSKMVPFVVTVTVPPALCRSTSRKSPLPETSRSPPRALTRLAFDCSKEPPPTLSLSAVSVTTAADVVSTNENENRLRSLFASRSIVPPFVRTVSLAKMLDDEFTTIVDAAPVASICSLRFSPPISKSMFPPAVIPASPSTVPTVVREGSCRKILPLVAFAAIKLISRSMSAGPAAPMPVAARSATVLASIKAVSAAVLSVILPAEVVTCTSPPVVILARLILLTASMSIRPVPRLVMIDPSAKSTVPAESMSIKNAAAFETCAGLFNTKSPPKFCSFKVPIEAATLFEIVMVSFDLKSTALPVTASLTVRVPVVVRKIELAAAVIPAKPSTVPISNAPVLSIENPPLVTLVARVLTFVSIPVIPPGPPTRKAARSAVIRAFPVKSLMPPPLAVTRTSLVVETCNDSILKKAVKSISLAPASIEPTALNSMSLAVASISTLPVVVNAPLTLTRPAVKSNTPAPMSTVVVVMISSVPAFTVRFAVNVESTALILT</sequence>
<accession>A0A518I8S4</accession>
<protein>
    <submittedName>
        <fullName evidence="1">Uncharacterized protein</fullName>
    </submittedName>
</protein>
<reference evidence="1 2" key="1">
    <citation type="submission" date="2019-03" db="EMBL/GenBank/DDBJ databases">
        <title>Deep-cultivation of Planctomycetes and their phenomic and genomic characterization uncovers novel biology.</title>
        <authorList>
            <person name="Wiegand S."/>
            <person name="Jogler M."/>
            <person name="Boedeker C."/>
            <person name="Pinto D."/>
            <person name="Vollmers J."/>
            <person name="Rivas-Marin E."/>
            <person name="Kohn T."/>
            <person name="Peeters S.H."/>
            <person name="Heuer A."/>
            <person name="Rast P."/>
            <person name="Oberbeckmann S."/>
            <person name="Bunk B."/>
            <person name="Jeske O."/>
            <person name="Meyerdierks A."/>
            <person name="Storesund J.E."/>
            <person name="Kallscheuer N."/>
            <person name="Luecker S."/>
            <person name="Lage O.M."/>
            <person name="Pohl T."/>
            <person name="Merkel B.J."/>
            <person name="Hornburger P."/>
            <person name="Mueller R.-W."/>
            <person name="Bruemmer F."/>
            <person name="Labrenz M."/>
            <person name="Spormann A.M."/>
            <person name="Op den Camp H."/>
            <person name="Overmann J."/>
            <person name="Amann R."/>
            <person name="Jetten M.S.M."/>
            <person name="Mascher T."/>
            <person name="Medema M.H."/>
            <person name="Devos D.P."/>
            <person name="Kaster A.-K."/>
            <person name="Ovreas L."/>
            <person name="Rohde M."/>
            <person name="Galperin M.Y."/>
            <person name="Jogler C."/>
        </authorList>
    </citation>
    <scope>NUCLEOTIDE SEQUENCE [LARGE SCALE GENOMIC DNA]</scope>
    <source>
        <strain evidence="1 2">Enr17</strain>
    </source>
</reference>
<dbReference type="KEGG" id="gfm:Enr17x_15050"/>
<gene>
    <name evidence="1" type="ORF">Enr17x_15050</name>
</gene>
<evidence type="ECO:0000313" key="1">
    <source>
        <dbReference type="EMBL" id="QDV49487.1"/>
    </source>
</evidence>
<dbReference type="EMBL" id="CP037452">
    <property type="protein sequence ID" value="QDV49487.1"/>
    <property type="molecule type" value="Genomic_DNA"/>
</dbReference>
<keyword evidence="2" id="KW-1185">Reference proteome</keyword>
<name>A0A518I8S4_9PLAN</name>